<dbReference type="KEGG" id="psyo:PB01_10045"/>
<evidence type="ECO:0000256" key="1">
    <source>
        <dbReference type="ARBA" id="ARBA00006479"/>
    </source>
</evidence>
<dbReference type="Gene3D" id="3.30.420.40">
    <property type="match status" value="2"/>
</dbReference>
<dbReference type="SUPFAM" id="SSF53067">
    <property type="entry name" value="Actin-like ATPase domain"/>
    <property type="match status" value="1"/>
</dbReference>
<dbReference type="RefSeq" id="WP_151702022.1">
    <property type="nucleotide sequence ID" value="NZ_CP031223.1"/>
</dbReference>
<dbReference type="PANTHER" id="PTHR18964">
    <property type="entry name" value="ROK (REPRESSOR, ORF, KINASE) FAMILY"/>
    <property type="match status" value="1"/>
</dbReference>
<sequence length="320" mass="34530">MLLINNQGFFIIGIDAGLEMIESVLTDLSGNIMQRNSSMLTILSTNDQFLDTLKACIRNVLEITSSDSKDVIGIGVAMHGVVDVETGTSLFAPILGLTNIPIKAELEKEFDLTVKVEDDARAMALGEFWFGDHAVLDSMLAVNIGHGVGAGLVVNGKLYHGAHDIAGEVGHITIDLHGEICECGNSGCLQTFITGPAIARKVTKRTSQNHDEFPYLSAEKIYEFAERGNEKFSAILKETGRIIGIGLTNLIHIINPQRIVLGGGVTKSEKFILPEILKTIDMCTLTPKAKQTEIRITKLGDDATLIGAVSLLLVDLFDPS</sequence>
<protein>
    <submittedName>
        <fullName evidence="2">ROK family protein</fullName>
    </submittedName>
</protein>
<organism evidence="2 3">
    <name type="scientific">Psychrobacillus glaciei</name>
    <dbReference type="NCBI Taxonomy" id="2283160"/>
    <lineage>
        <taxon>Bacteria</taxon>
        <taxon>Bacillati</taxon>
        <taxon>Bacillota</taxon>
        <taxon>Bacilli</taxon>
        <taxon>Bacillales</taxon>
        <taxon>Bacillaceae</taxon>
        <taxon>Psychrobacillus</taxon>
    </lineage>
</organism>
<dbReference type="Proteomes" id="UP000325517">
    <property type="component" value="Chromosome"/>
</dbReference>
<proteinExistence type="inferred from homology"/>
<dbReference type="Pfam" id="PF00480">
    <property type="entry name" value="ROK"/>
    <property type="match status" value="1"/>
</dbReference>
<evidence type="ECO:0000313" key="3">
    <source>
        <dbReference type="Proteomes" id="UP000325517"/>
    </source>
</evidence>
<comment type="similarity">
    <text evidence="1">Belongs to the ROK (NagC/XylR) family.</text>
</comment>
<dbReference type="InterPro" id="IPR049874">
    <property type="entry name" value="ROK_cs"/>
</dbReference>
<evidence type="ECO:0000313" key="2">
    <source>
        <dbReference type="EMBL" id="QFG01164.1"/>
    </source>
</evidence>
<dbReference type="PROSITE" id="PS01125">
    <property type="entry name" value="ROK"/>
    <property type="match status" value="1"/>
</dbReference>
<name>A0A5J6SUE0_9BACI</name>
<dbReference type="PANTHER" id="PTHR18964:SF149">
    <property type="entry name" value="BIFUNCTIONAL UDP-N-ACETYLGLUCOSAMINE 2-EPIMERASE_N-ACETYLMANNOSAMINE KINASE"/>
    <property type="match status" value="1"/>
</dbReference>
<reference evidence="2 3" key="1">
    <citation type="submission" date="2018-07" db="EMBL/GenBank/DDBJ databases">
        <title>Complete genome sequence of Psychrobacillus sp. PB01, isolated from iceberg, and comparative genome analysis of Psychrobacillus strains.</title>
        <authorList>
            <person name="Lee P.C."/>
        </authorList>
    </citation>
    <scope>NUCLEOTIDE SEQUENCE [LARGE SCALE GENOMIC DNA]</scope>
    <source>
        <strain evidence="2 3">PB01</strain>
    </source>
</reference>
<dbReference type="InterPro" id="IPR000600">
    <property type="entry name" value="ROK"/>
</dbReference>
<dbReference type="EMBL" id="CP031223">
    <property type="protein sequence ID" value="QFG01164.1"/>
    <property type="molecule type" value="Genomic_DNA"/>
</dbReference>
<dbReference type="CDD" id="cd24076">
    <property type="entry name" value="ASKHA_ATPase_ROK_BsXylR-like"/>
    <property type="match status" value="1"/>
</dbReference>
<keyword evidence="3" id="KW-1185">Reference proteome</keyword>
<gene>
    <name evidence="2" type="ORF">PB01_10045</name>
</gene>
<dbReference type="OrthoDB" id="9796533at2"/>
<dbReference type="AlphaFoldDB" id="A0A5J6SUE0"/>
<dbReference type="InterPro" id="IPR043129">
    <property type="entry name" value="ATPase_NBD"/>
</dbReference>
<accession>A0A5J6SUE0</accession>